<reference evidence="1 2" key="1">
    <citation type="journal article" date="2019" name="Int. J. Syst. Evol. Microbiol.">
        <title>The Global Catalogue of Microorganisms (GCM) 10K type strain sequencing project: providing services to taxonomists for standard genome sequencing and annotation.</title>
        <authorList>
            <consortium name="The Broad Institute Genomics Platform"/>
            <consortium name="The Broad Institute Genome Sequencing Center for Infectious Disease"/>
            <person name="Wu L."/>
            <person name="Ma J."/>
        </authorList>
    </citation>
    <scope>NUCLEOTIDE SEQUENCE [LARGE SCALE GENOMIC DNA]</scope>
    <source>
        <strain evidence="1 2">JCM 12140</strain>
    </source>
</reference>
<evidence type="ECO:0000313" key="2">
    <source>
        <dbReference type="Proteomes" id="UP001501742"/>
    </source>
</evidence>
<proteinExistence type="predicted"/>
<organism evidence="1 2">
    <name type="scientific">Curtobacterium herbarum</name>
    <dbReference type="NCBI Taxonomy" id="150122"/>
    <lineage>
        <taxon>Bacteria</taxon>
        <taxon>Bacillati</taxon>
        <taxon>Actinomycetota</taxon>
        <taxon>Actinomycetes</taxon>
        <taxon>Micrococcales</taxon>
        <taxon>Microbacteriaceae</taxon>
        <taxon>Curtobacterium</taxon>
    </lineage>
</organism>
<accession>A0ABN1ZDT4</accession>
<gene>
    <name evidence="1" type="ORF">GCM10009627_21510</name>
</gene>
<dbReference type="EMBL" id="BAAAJX010000010">
    <property type="protein sequence ID" value="GAA1493805.1"/>
    <property type="molecule type" value="Genomic_DNA"/>
</dbReference>
<keyword evidence="2" id="KW-1185">Reference proteome</keyword>
<protein>
    <submittedName>
        <fullName evidence="1">Uncharacterized protein</fullName>
    </submittedName>
</protein>
<name>A0ABN1ZDT4_9MICO</name>
<sequence length="202" mass="22456">MRLQCGAHLLRDLVGDGEQPVLRRREAAWQRESVDRCHRLDRADRRWPDDDVSRDFTYLPTRLCIEAREQQPAGLHAGLVLTTAGVTDADEIEAEVVVELPSYGTLEGSLRLVEVPDPRGQIDVLRCSGVRHPGQHRASALEQPIRRLTVGEDPRQEPVLPRLGDLCRDVLARDALRSGSCCGGLDRLGDRGPTGVRGVRHL</sequence>
<dbReference type="Proteomes" id="UP001501742">
    <property type="component" value="Unassembled WGS sequence"/>
</dbReference>
<evidence type="ECO:0000313" key="1">
    <source>
        <dbReference type="EMBL" id="GAA1493805.1"/>
    </source>
</evidence>
<comment type="caution">
    <text evidence="1">The sequence shown here is derived from an EMBL/GenBank/DDBJ whole genome shotgun (WGS) entry which is preliminary data.</text>
</comment>